<reference evidence="2 3" key="1">
    <citation type="submission" date="2024-07" db="EMBL/GenBank/DDBJ databases">
        <title>Marimonas sp.nov., isolated from tidal-flat sediment.</title>
        <authorList>
            <person name="Jayan J.N."/>
            <person name="Lee S.S."/>
        </authorList>
    </citation>
    <scope>NUCLEOTIDE SEQUENCE [LARGE SCALE GENOMIC DNA]</scope>
    <source>
        <strain evidence="2 3">MJW-29</strain>
    </source>
</reference>
<keyword evidence="1" id="KW-1133">Transmembrane helix</keyword>
<comment type="caution">
    <text evidence="2">The sequence shown here is derived from an EMBL/GenBank/DDBJ whole genome shotgun (WGS) entry which is preliminary data.</text>
</comment>
<keyword evidence="1" id="KW-0472">Membrane</keyword>
<feature type="transmembrane region" description="Helical" evidence="1">
    <location>
        <begin position="177"/>
        <end position="200"/>
    </location>
</feature>
<name>A0ABV3RPP8_9RHOB</name>
<accession>A0ABV3RPP8</accession>
<evidence type="ECO:0000313" key="3">
    <source>
        <dbReference type="Proteomes" id="UP001556098"/>
    </source>
</evidence>
<sequence>MSPETLTASGGALAQGHRAEDIQRAVVRIAILSALMVMAAMAWTRNVNWDEFYFLSHIHAHLGGYLDRPLQTAFVHAFSWLARVPGHEVDQIASARLVMMCFFAATCLSIHRISAALADEASADIAVLAFLTSGFAIAHGGSFRADPMAASLLMGAVALIMTTRMGLWSVLGVGVLSALALLVTVKSALYLPVFLAAILWRWDDRSVVLRIVGAGALALLIAGALFHIHAASLTIQKTASGDLGEAARITLGGSGLLPRIDELALWAMLSAGPFLLALAGLRFAPNRKMQAVLILFSGPLLSVILYRNAFPYFFPFAVPPLMIAVALGARALQGKMIWKLALVLMLASGGMQALRALNEDNAAQRATIAEVHRLFPAPTAYIDQNGMMSSFPRHGFFMSTWGIATYRAAGRPVMADLIAREKPPLLLANRAELRAALRPEKADPTLIGLLPEDAEVLRSTYVHHAGAIWLAGQEAQLGMGRAVLRMPFAGRYRLEATGPVVVNGVRLRSGDVAELPETPLRITAAPGTHVRLIWYTGAGPARSPLPETDLYAGFWRL</sequence>
<dbReference type="RefSeq" id="WP_367878337.1">
    <property type="nucleotide sequence ID" value="NZ_JBFNXX010000009.1"/>
</dbReference>
<feature type="transmembrane region" description="Helical" evidence="1">
    <location>
        <begin position="291"/>
        <end position="306"/>
    </location>
</feature>
<dbReference type="Proteomes" id="UP001556098">
    <property type="component" value="Unassembled WGS sequence"/>
</dbReference>
<keyword evidence="1" id="KW-0812">Transmembrane</keyword>
<feature type="transmembrane region" description="Helical" evidence="1">
    <location>
        <begin position="150"/>
        <end position="171"/>
    </location>
</feature>
<feature type="transmembrane region" description="Helical" evidence="1">
    <location>
        <begin position="25"/>
        <end position="43"/>
    </location>
</feature>
<dbReference type="EMBL" id="JBFNXX010000009">
    <property type="protein sequence ID" value="MEW9920641.1"/>
    <property type="molecule type" value="Genomic_DNA"/>
</dbReference>
<evidence type="ECO:0008006" key="4">
    <source>
        <dbReference type="Google" id="ProtNLM"/>
    </source>
</evidence>
<organism evidence="2 3">
    <name type="scientific">Sulfitobacter sediminis</name>
    <dbReference type="NCBI Taxonomy" id="3234186"/>
    <lineage>
        <taxon>Bacteria</taxon>
        <taxon>Pseudomonadati</taxon>
        <taxon>Pseudomonadota</taxon>
        <taxon>Alphaproteobacteria</taxon>
        <taxon>Rhodobacterales</taxon>
        <taxon>Roseobacteraceae</taxon>
        <taxon>Sulfitobacter</taxon>
    </lineage>
</organism>
<evidence type="ECO:0000313" key="2">
    <source>
        <dbReference type="EMBL" id="MEW9920641.1"/>
    </source>
</evidence>
<keyword evidence="3" id="KW-1185">Reference proteome</keyword>
<feature type="transmembrane region" description="Helical" evidence="1">
    <location>
        <begin position="263"/>
        <end position="284"/>
    </location>
</feature>
<gene>
    <name evidence="2" type="ORF">AB2B41_13575</name>
</gene>
<proteinExistence type="predicted"/>
<feature type="transmembrane region" description="Helical" evidence="1">
    <location>
        <begin position="121"/>
        <end position="138"/>
    </location>
</feature>
<protein>
    <recommendedName>
        <fullName evidence="4">Glycosyltransferase RgtA/B/C/D-like domain-containing protein</fullName>
    </recommendedName>
</protein>
<evidence type="ECO:0000256" key="1">
    <source>
        <dbReference type="SAM" id="Phobius"/>
    </source>
</evidence>
<feature type="transmembrane region" description="Helical" evidence="1">
    <location>
        <begin position="207"/>
        <end position="228"/>
    </location>
</feature>